<dbReference type="Pfam" id="PF14742">
    <property type="entry name" value="GDE_N_bis"/>
    <property type="match status" value="1"/>
</dbReference>
<organism evidence="3 4">
    <name type="scientific">Nitrospira tepida</name>
    <dbReference type="NCBI Taxonomy" id="2973512"/>
    <lineage>
        <taxon>Bacteria</taxon>
        <taxon>Pseudomonadati</taxon>
        <taxon>Nitrospirota</taxon>
        <taxon>Nitrospiria</taxon>
        <taxon>Nitrospirales</taxon>
        <taxon>Nitrospiraceae</taxon>
        <taxon>Nitrospira</taxon>
    </lineage>
</organism>
<dbReference type="InterPro" id="IPR054491">
    <property type="entry name" value="MGH1-like_GH"/>
</dbReference>
<dbReference type="Pfam" id="PF22422">
    <property type="entry name" value="MGH1-like_GH"/>
    <property type="match status" value="1"/>
</dbReference>
<reference evidence="3" key="1">
    <citation type="submission" date="2022-10" db="EMBL/GenBank/DDBJ databases">
        <authorList>
            <person name="Koch H."/>
        </authorList>
    </citation>
    <scope>NUCLEOTIDE SEQUENCE</scope>
    <source>
        <strain evidence="3">DNF</strain>
    </source>
</reference>
<dbReference type="Proteomes" id="UP001179121">
    <property type="component" value="Chromosome"/>
</dbReference>
<dbReference type="KEGG" id="nti:DNFV4_01921"/>
<dbReference type="EMBL" id="OX365700">
    <property type="protein sequence ID" value="CAI4031500.1"/>
    <property type="molecule type" value="Genomic_DNA"/>
</dbReference>
<proteinExistence type="predicted"/>
<dbReference type="InterPro" id="IPR012341">
    <property type="entry name" value="6hp_glycosidase-like_sf"/>
</dbReference>
<keyword evidence="4" id="KW-1185">Reference proteome</keyword>
<gene>
    <name evidence="3" type="ORF">DNFV4_01921</name>
</gene>
<dbReference type="GO" id="GO:0005975">
    <property type="term" value="P:carbohydrate metabolic process"/>
    <property type="evidence" value="ECO:0007669"/>
    <property type="project" value="InterPro"/>
</dbReference>
<feature type="domain" description="Mannosylglycerate hydrolase MGH1-like glycoside hydrolase" evidence="2">
    <location>
        <begin position="306"/>
        <end position="612"/>
    </location>
</feature>
<dbReference type="Gene3D" id="1.50.10.10">
    <property type="match status" value="1"/>
</dbReference>
<sequence>MLKDRAPIEKAASLAGDIANAVVVKDGDLCFVCDPDGTVPLDGPHGFGLYYRDCRYLNGYEFELAGARPLCLVATAEDGYMAIFQLTNPECRTEQARIDRETIGIKWERLLDGTTPALHERLAFQNFGVDPVDLPVSIVFRAAFEDVFDVREPKPAGAGTRRPPRWRNGVLCFHYEGRDEIHRSLSVHCEPQPDVEDEAGATFYLRLAPQERREILLSLVVKESPDRCETEPHRYHQPNRGQMQARLRAASDAWLAREARLLSDSLVVNRVMEQSQRALHVLQSRLQDQSYFAAGVPWYVALFGRDSLITALQTLAYDPDIAAQTLRLLARHQGRREDRWREEEPGKILHELRTGEKARLGEIPHAPYYGTIDATLLFLILIGRHAAWTGRLDLFKELRSNIDAALAWMTDYGDVNGDGYLEYRRTSEQGLENQAWKDSKDAIVNVDGSLATPPIAPVEVQAYAYEAMTGMAELFRRAGERDRAERLSLDAADLRTRFNRDFWLDDKGCYALALQAGGKPAAVVSSNAGHVLWCGIADEAKARRVAECLMGESMFSGWGIRTLSADERRYNPMGYHLGTVWPHDNSLIAAGFRRYGYGQAAAQIFSGLLEAALRFDDHQLPELFCGFSRREYPVPVRYPVACHPQAWAAASIPYLIETILGLAPEAFENRLRIARPVLPEFVTFVELHGVRVGQAKVDLRFERSNGSITVCPLKIEGPLDLVIET</sequence>
<dbReference type="RefSeq" id="WP_289268411.1">
    <property type="nucleotide sequence ID" value="NZ_OX365700.1"/>
</dbReference>
<dbReference type="SUPFAM" id="SSF48208">
    <property type="entry name" value="Six-hairpin glycosidases"/>
    <property type="match status" value="1"/>
</dbReference>
<feature type="domain" description="Putative glycogen debranching enzyme N-terminal" evidence="1">
    <location>
        <begin position="24"/>
        <end position="216"/>
    </location>
</feature>
<dbReference type="InterPro" id="IPR032856">
    <property type="entry name" value="GDE_N_bis"/>
</dbReference>
<evidence type="ECO:0000259" key="1">
    <source>
        <dbReference type="Pfam" id="PF14742"/>
    </source>
</evidence>
<evidence type="ECO:0000313" key="4">
    <source>
        <dbReference type="Proteomes" id="UP001179121"/>
    </source>
</evidence>
<evidence type="ECO:0000259" key="2">
    <source>
        <dbReference type="Pfam" id="PF22422"/>
    </source>
</evidence>
<name>A0AA86T715_9BACT</name>
<evidence type="ECO:0000313" key="3">
    <source>
        <dbReference type="EMBL" id="CAI4031500.1"/>
    </source>
</evidence>
<protein>
    <submittedName>
        <fullName evidence="3">Amylo-alpha-1,6-glucosidase</fullName>
    </submittedName>
</protein>
<dbReference type="AlphaFoldDB" id="A0AA86T715"/>
<dbReference type="InterPro" id="IPR008928">
    <property type="entry name" value="6-hairpin_glycosidase_sf"/>
</dbReference>
<accession>A0AA86T715</accession>